<sequence>WLVREGEIFGVRTPAHGLRLSLGRLSDAEISRLAADIALVLNQP</sequence>
<dbReference type="EMBL" id="PIDP01001537">
    <property type="protein sequence ID" value="PLM90759.1"/>
    <property type="molecule type" value="Genomic_DNA"/>
</dbReference>
<protein>
    <submittedName>
        <fullName evidence="1">Transcriptional regulator PtsJ</fullName>
    </submittedName>
</protein>
<name>A0A2N4YT61_KLEVA</name>
<accession>A0A2N4YT61</accession>
<dbReference type="Proteomes" id="UP000234412">
    <property type="component" value="Unassembled WGS sequence"/>
</dbReference>
<feature type="non-terminal residue" evidence="1">
    <location>
        <position position="1"/>
    </location>
</feature>
<comment type="caution">
    <text evidence="1">The sequence shown here is derived from an EMBL/GenBank/DDBJ whole genome shotgun (WGS) entry which is preliminary data.</text>
</comment>
<reference evidence="1 2" key="1">
    <citation type="submission" date="2017-11" db="EMBL/GenBank/DDBJ databases">
        <authorList>
            <person name="Han C.G."/>
        </authorList>
    </citation>
    <scope>NUCLEOTIDE SEQUENCE [LARGE SCALE GENOMIC DNA]</scope>
    <source>
        <strain evidence="1 2">A8</strain>
    </source>
</reference>
<organism evidence="1 2">
    <name type="scientific">Klebsiella variicola</name>
    <dbReference type="NCBI Taxonomy" id="244366"/>
    <lineage>
        <taxon>Bacteria</taxon>
        <taxon>Pseudomonadati</taxon>
        <taxon>Pseudomonadota</taxon>
        <taxon>Gammaproteobacteria</taxon>
        <taxon>Enterobacterales</taxon>
        <taxon>Enterobacteriaceae</taxon>
        <taxon>Klebsiella/Raoultella group</taxon>
        <taxon>Klebsiella</taxon>
        <taxon>Klebsiella pneumoniae complex</taxon>
    </lineage>
</organism>
<dbReference type="AlphaFoldDB" id="A0A2N4YT61"/>
<evidence type="ECO:0000313" key="1">
    <source>
        <dbReference type="EMBL" id="PLM90759.1"/>
    </source>
</evidence>
<proteinExistence type="predicted"/>
<reference evidence="1 2" key="2">
    <citation type="submission" date="2018-01" db="EMBL/GenBank/DDBJ databases">
        <title>Genomic study of Klebsiella pneumoniae.</title>
        <authorList>
            <person name="Yang Y."/>
            <person name="Bicalho R."/>
        </authorList>
    </citation>
    <scope>NUCLEOTIDE SEQUENCE [LARGE SCALE GENOMIC DNA]</scope>
    <source>
        <strain evidence="1 2">A8</strain>
    </source>
</reference>
<gene>
    <name evidence="1" type="ORF">CWN47_29255</name>
</gene>
<evidence type="ECO:0000313" key="2">
    <source>
        <dbReference type="Proteomes" id="UP000234412"/>
    </source>
</evidence>